<dbReference type="AlphaFoldDB" id="A0A1S7LM52"/>
<gene>
    <name evidence="1" type="ORF">MAGMO_3847</name>
</gene>
<reference evidence="1" key="1">
    <citation type="submission" date="2015-04" db="EMBL/GenBank/DDBJ databases">
        <authorList>
            <person name="Syromyatnikov M.Y."/>
            <person name="Popov V.N."/>
        </authorList>
    </citation>
    <scope>NUCLEOTIDE SEQUENCE</scope>
    <source>
        <strain evidence="1">MO-1</strain>
    </source>
</reference>
<dbReference type="EMBL" id="LO017727">
    <property type="protein sequence ID" value="CRH07975.1"/>
    <property type="molecule type" value="Genomic_DNA"/>
</dbReference>
<accession>A0A1S7LM52</accession>
<evidence type="ECO:0000313" key="1">
    <source>
        <dbReference type="EMBL" id="CRH07975.1"/>
    </source>
</evidence>
<protein>
    <submittedName>
        <fullName evidence="1">Uncharacterized protein</fullName>
    </submittedName>
</protein>
<organism evidence="1">
    <name type="scientific">Magnetococcus massalia (strain MO-1)</name>
    <dbReference type="NCBI Taxonomy" id="451514"/>
    <lineage>
        <taxon>Bacteria</taxon>
        <taxon>Pseudomonadati</taxon>
        <taxon>Pseudomonadota</taxon>
        <taxon>Magnetococcia</taxon>
        <taxon>Magnetococcales</taxon>
        <taxon>Magnetococcaceae</taxon>
        <taxon>Magnetococcus</taxon>
    </lineage>
</organism>
<proteinExistence type="predicted"/>
<name>A0A1S7LM52_MAGMO</name>
<sequence length="21" mass="2651">MTFCNMFFPFTLFHFYKSTQI</sequence>